<gene>
    <name evidence="1" type="ORF">JKJ07_39810</name>
</gene>
<dbReference type="Pfam" id="PF04250">
    <property type="entry name" value="DUF429"/>
    <property type="match status" value="1"/>
</dbReference>
<dbReference type="InterPro" id="IPR007362">
    <property type="entry name" value="DUF429"/>
</dbReference>
<sequence length="233" mass="24838">MLTLGVDLASADERTAMARVEWSGGVSTVRDLRLGVSDGELLEAIRAVDKAGVDCPLGWPSAFVEYVAGPRKPVAADAAWRRTLAYRVTDQVVRAETGINPLSVSADRIAYVAFRGANLLAHLGIDDRSGNDVVVEVYPAASLRRWGLTHRGYKVSGHDALLDELLAAAPWLDLGPYGELCRTSHDAFDAVIAALAARAAALGKYVAPAPAQQEAARVEGWIALPLGDLNDLR</sequence>
<proteinExistence type="predicted"/>
<protein>
    <submittedName>
        <fullName evidence="1">DUF429 domain-containing protein</fullName>
    </submittedName>
</protein>
<evidence type="ECO:0000313" key="2">
    <source>
        <dbReference type="Proteomes" id="UP000598996"/>
    </source>
</evidence>
<dbReference type="EMBL" id="JAENHO010000014">
    <property type="protein sequence ID" value="MBL7260458.1"/>
    <property type="molecule type" value="Genomic_DNA"/>
</dbReference>
<dbReference type="Proteomes" id="UP000598996">
    <property type="component" value="Unassembled WGS sequence"/>
</dbReference>
<reference evidence="1 2" key="1">
    <citation type="submission" date="2021-01" db="EMBL/GenBank/DDBJ databases">
        <title>Actinoplanes sp. nov. LDG1-01 isolated from lichen.</title>
        <authorList>
            <person name="Saeng-In P."/>
            <person name="Phongsopitanun W."/>
            <person name="Kanchanasin P."/>
            <person name="Yuki M."/>
            <person name="Kudo T."/>
            <person name="Ohkuma M."/>
            <person name="Tanasupawat S."/>
        </authorList>
    </citation>
    <scope>NUCLEOTIDE SEQUENCE [LARGE SCALE GENOMIC DNA]</scope>
    <source>
        <strain evidence="1 2">LDG1-01</strain>
    </source>
</reference>
<keyword evidence="2" id="KW-1185">Reference proteome</keyword>
<name>A0ABS1W185_9ACTN</name>
<evidence type="ECO:0000313" key="1">
    <source>
        <dbReference type="EMBL" id="MBL7260458.1"/>
    </source>
</evidence>
<comment type="caution">
    <text evidence="1">The sequence shown here is derived from an EMBL/GenBank/DDBJ whole genome shotgun (WGS) entry which is preliminary data.</text>
</comment>
<accession>A0ABS1W185</accession>
<dbReference type="RefSeq" id="WP_202997184.1">
    <property type="nucleotide sequence ID" value="NZ_JAENHO010000014.1"/>
</dbReference>
<organism evidence="1 2">
    <name type="scientific">Paractinoplanes lichenicola</name>
    <dbReference type="NCBI Taxonomy" id="2802976"/>
    <lineage>
        <taxon>Bacteria</taxon>
        <taxon>Bacillati</taxon>
        <taxon>Actinomycetota</taxon>
        <taxon>Actinomycetes</taxon>
        <taxon>Micromonosporales</taxon>
        <taxon>Micromonosporaceae</taxon>
        <taxon>Paractinoplanes</taxon>
    </lineage>
</organism>